<protein>
    <submittedName>
        <fullName evidence="2">Uncharacterized protein</fullName>
    </submittedName>
</protein>
<feature type="transmembrane region" description="Helical" evidence="1">
    <location>
        <begin position="185"/>
        <end position="202"/>
    </location>
</feature>
<gene>
    <name evidence="2" type="ORF">AKG39_07045</name>
</gene>
<evidence type="ECO:0000313" key="2">
    <source>
        <dbReference type="EMBL" id="KNZ42383.1"/>
    </source>
</evidence>
<keyword evidence="1" id="KW-0812">Transmembrane</keyword>
<name>A0A0L6U1K5_9FIRM</name>
<dbReference type="STRING" id="52689.AKG39_07045"/>
<dbReference type="EMBL" id="LGYO01000015">
    <property type="protein sequence ID" value="KNZ42383.1"/>
    <property type="molecule type" value="Genomic_DNA"/>
</dbReference>
<accession>A0A0L6U1K5</accession>
<evidence type="ECO:0000313" key="3">
    <source>
        <dbReference type="Proteomes" id="UP000036873"/>
    </source>
</evidence>
<keyword evidence="1" id="KW-0472">Membrane</keyword>
<feature type="transmembrane region" description="Helical" evidence="1">
    <location>
        <begin position="65"/>
        <end position="84"/>
    </location>
</feature>
<sequence>MVAFKNTAPVVWILIAIAVFISGVIVLFDIGLALEIIVTVVSVLIFMVGIMYLASIFLKKGESKFRELGIGLLCIFGGIFTYAYPQFLKGTFSLAVGMLGIAIGFFVLLNSLKLRKDGASWIGTLIKALVYIFLGIDMVFFGTNAEIFAIIFGVYLIFFSFNIFGDAMVSLMKHNDGAQKMKKHVRVSLPVIFAAFLPIRLLKKVNKLVEEEPQELLLLSEKNQQKTPDLVIYIHTREGLIPGMGHVDISMDGLVYSYGNYDDATWKMGGFFADGVMVEMGKEAHIKQALDVEKKILMAYGLALTPEHKKGAQDKLDEIVNDLMPWEPLAQQSEKGEIEGKPEDYNDVSSQLYKDTGARFYKFRFGNPFKTYYAMGTNCVKLVDTIVGKTGIDLLKINGIITPGAYLDYLDRLYERGDSIVVTRTLYQDIEKNLDNNAVPA</sequence>
<feature type="transmembrane region" description="Helical" evidence="1">
    <location>
        <begin position="90"/>
        <end position="109"/>
    </location>
</feature>
<feature type="transmembrane region" description="Helical" evidence="1">
    <location>
        <begin position="12"/>
        <end position="30"/>
    </location>
</feature>
<feature type="transmembrane region" description="Helical" evidence="1">
    <location>
        <begin position="121"/>
        <end position="141"/>
    </location>
</feature>
<organism evidence="2 3">
    <name type="scientific">Acetobacterium bakii</name>
    <dbReference type="NCBI Taxonomy" id="52689"/>
    <lineage>
        <taxon>Bacteria</taxon>
        <taxon>Bacillati</taxon>
        <taxon>Bacillota</taxon>
        <taxon>Clostridia</taxon>
        <taxon>Eubacteriales</taxon>
        <taxon>Eubacteriaceae</taxon>
        <taxon>Acetobacterium</taxon>
    </lineage>
</organism>
<proteinExistence type="predicted"/>
<keyword evidence="3" id="KW-1185">Reference proteome</keyword>
<comment type="caution">
    <text evidence="2">The sequence shown here is derived from an EMBL/GenBank/DDBJ whole genome shotgun (WGS) entry which is preliminary data.</text>
</comment>
<feature type="transmembrane region" description="Helical" evidence="1">
    <location>
        <begin position="36"/>
        <end position="58"/>
    </location>
</feature>
<keyword evidence="1" id="KW-1133">Transmembrane helix</keyword>
<feature type="transmembrane region" description="Helical" evidence="1">
    <location>
        <begin position="147"/>
        <end position="164"/>
    </location>
</feature>
<dbReference type="PATRIC" id="fig|52689.4.peg.517"/>
<dbReference type="OrthoDB" id="1641596at2"/>
<reference evidence="3" key="1">
    <citation type="submission" date="2015-07" db="EMBL/GenBank/DDBJ databases">
        <title>Draft genome sequence of Acetobacterium bakii DSM 8293, a potential psychrophilic chemical producer through syngas fermentation.</title>
        <authorList>
            <person name="Song Y."/>
            <person name="Hwang S."/>
            <person name="Cho B.-K."/>
        </authorList>
    </citation>
    <scope>NUCLEOTIDE SEQUENCE [LARGE SCALE GENOMIC DNA]</scope>
    <source>
        <strain evidence="3">DSM 8239</strain>
    </source>
</reference>
<dbReference type="AlphaFoldDB" id="A0A0L6U1K5"/>
<dbReference type="RefSeq" id="WP_050739674.1">
    <property type="nucleotide sequence ID" value="NZ_LGYO01000015.1"/>
</dbReference>
<dbReference type="Proteomes" id="UP000036873">
    <property type="component" value="Unassembled WGS sequence"/>
</dbReference>
<evidence type="ECO:0000256" key="1">
    <source>
        <dbReference type="SAM" id="Phobius"/>
    </source>
</evidence>